<dbReference type="OrthoDB" id="457376at2"/>
<keyword evidence="1" id="KW-0805">Transcription regulation</keyword>
<dbReference type="InterPro" id="IPR036390">
    <property type="entry name" value="WH_DNA-bd_sf"/>
</dbReference>
<dbReference type="PANTHER" id="PTHR44846:SF1">
    <property type="entry name" value="MANNOSYL-D-GLYCERATE TRANSPORT_METABOLISM SYSTEM REPRESSOR MNGR-RELATED"/>
    <property type="match status" value="1"/>
</dbReference>
<evidence type="ECO:0000256" key="3">
    <source>
        <dbReference type="ARBA" id="ARBA00023163"/>
    </source>
</evidence>
<dbReference type="GO" id="GO:0003677">
    <property type="term" value="F:DNA binding"/>
    <property type="evidence" value="ECO:0007669"/>
    <property type="project" value="UniProtKB-KW"/>
</dbReference>
<dbReference type="InterPro" id="IPR028978">
    <property type="entry name" value="Chorismate_lyase_/UTRA_dom_sf"/>
</dbReference>
<organism evidence="5 6">
    <name type="scientific">Caldanaerobius fijiensis DSM 17918</name>
    <dbReference type="NCBI Taxonomy" id="1121256"/>
    <lineage>
        <taxon>Bacteria</taxon>
        <taxon>Bacillati</taxon>
        <taxon>Bacillota</taxon>
        <taxon>Clostridia</taxon>
        <taxon>Thermoanaerobacterales</taxon>
        <taxon>Thermoanaerobacteraceae</taxon>
        <taxon>Caldanaerobius</taxon>
    </lineage>
</organism>
<dbReference type="SUPFAM" id="SSF64288">
    <property type="entry name" value="Chorismate lyase-like"/>
    <property type="match status" value="1"/>
</dbReference>
<evidence type="ECO:0000313" key="6">
    <source>
        <dbReference type="Proteomes" id="UP000184088"/>
    </source>
</evidence>
<name>A0A1M5B5Y7_9THEO</name>
<dbReference type="SMART" id="SM00866">
    <property type="entry name" value="UTRA"/>
    <property type="match status" value="1"/>
</dbReference>
<dbReference type="AlphaFoldDB" id="A0A1M5B5Y7"/>
<dbReference type="PROSITE" id="PS50949">
    <property type="entry name" value="HTH_GNTR"/>
    <property type="match status" value="1"/>
</dbReference>
<dbReference type="InterPro" id="IPR000524">
    <property type="entry name" value="Tscrpt_reg_HTH_GntR"/>
</dbReference>
<dbReference type="GO" id="GO:0003700">
    <property type="term" value="F:DNA-binding transcription factor activity"/>
    <property type="evidence" value="ECO:0007669"/>
    <property type="project" value="InterPro"/>
</dbReference>
<evidence type="ECO:0000256" key="2">
    <source>
        <dbReference type="ARBA" id="ARBA00023125"/>
    </source>
</evidence>
<proteinExistence type="predicted"/>
<dbReference type="SMART" id="SM00345">
    <property type="entry name" value="HTH_GNTR"/>
    <property type="match status" value="1"/>
</dbReference>
<dbReference type="InterPro" id="IPR036388">
    <property type="entry name" value="WH-like_DNA-bd_sf"/>
</dbReference>
<dbReference type="CDD" id="cd07377">
    <property type="entry name" value="WHTH_GntR"/>
    <property type="match status" value="1"/>
</dbReference>
<keyword evidence="3" id="KW-0804">Transcription</keyword>
<dbReference type="Pfam" id="PF00392">
    <property type="entry name" value="GntR"/>
    <property type="match status" value="1"/>
</dbReference>
<evidence type="ECO:0000259" key="4">
    <source>
        <dbReference type="PROSITE" id="PS50949"/>
    </source>
</evidence>
<gene>
    <name evidence="5" type="ORF">SAMN02746089_01784</name>
</gene>
<evidence type="ECO:0000256" key="1">
    <source>
        <dbReference type="ARBA" id="ARBA00023015"/>
    </source>
</evidence>
<dbReference type="FunFam" id="1.10.10.10:FF:000079">
    <property type="entry name" value="GntR family transcriptional regulator"/>
    <property type="match status" value="1"/>
</dbReference>
<protein>
    <submittedName>
        <fullName evidence="5">GntR family transcriptional regulator</fullName>
    </submittedName>
</protein>
<accession>A0A1M5B5Y7</accession>
<dbReference type="PANTHER" id="PTHR44846">
    <property type="entry name" value="MANNOSYL-D-GLYCERATE TRANSPORT/METABOLISM SYSTEM REPRESSOR MNGR-RELATED"/>
    <property type="match status" value="1"/>
</dbReference>
<evidence type="ECO:0000313" key="5">
    <source>
        <dbReference type="EMBL" id="SHF37592.1"/>
    </source>
</evidence>
<keyword evidence="2" id="KW-0238">DNA-binding</keyword>
<feature type="domain" description="HTH gntR-type" evidence="4">
    <location>
        <begin position="10"/>
        <end position="78"/>
    </location>
</feature>
<dbReference type="InterPro" id="IPR011663">
    <property type="entry name" value="UTRA"/>
</dbReference>
<dbReference type="STRING" id="1121256.SAMN02746089_01784"/>
<dbReference type="Pfam" id="PF07702">
    <property type="entry name" value="UTRA"/>
    <property type="match status" value="1"/>
</dbReference>
<dbReference type="Gene3D" id="3.40.1410.10">
    <property type="entry name" value="Chorismate lyase-like"/>
    <property type="match status" value="1"/>
</dbReference>
<sequence>MERLDEKSPIALYIQLRNILIDKIKSGQWKVNDKIPTERELCDMYNVSRATVRLALQELERDGYIYRKQGRGTFVAPPKIEQNITHFYSFSEEMKKRGLVPSSKILGFEVIKSDKKLADILNLKEGDEVLSLKRLRLANGEPIMLETSYLPYNMCRDMTREDVEKMSLYEALRTKCGIIPNSADETFEPVLTNSYEAEVLNYEAGKPALLLERITYSFGTPIEYNKGIVRGDRCKYRVSLK</sequence>
<dbReference type="EMBL" id="FQVH01000020">
    <property type="protein sequence ID" value="SHF37592.1"/>
    <property type="molecule type" value="Genomic_DNA"/>
</dbReference>
<keyword evidence="6" id="KW-1185">Reference proteome</keyword>
<dbReference type="SUPFAM" id="SSF46785">
    <property type="entry name" value="Winged helix' DNA-binding domain"/>
    <property type="match status" value="1"/>
</dbReference>
<dbReference type="InterPro" id="IPR050679">
    <property type="entry name" value="Bact_HTH_transcr_reg"/>
</dbReference>
<dbReference type="Proteomes" id="UP000184088">
    <property type="component" value="Unassembled WGS sequence"/>
</dbReference>
<dbReference type="Gene3D" id="1.10.10.10">
    <property type="entry name" value="Winged helix-like DNA-binding domain superfamily/Winged helix DNA-binding domain"/>
    <property type="match status" value="1"/>
</dbReference>
<reference evidence="5 6" key="1">
    <citation type="submission" date="2016-11" db="EMBL/GenBank/DDBJ databases">
        <authorList>
            <person name="Jaros S."/>
            <person name="Januszkiewicz K."/>
            <person name="Wedrychowicz H."/>
        </authorList>
    </citation>
    <scope>NUCLEOTIDE SEQUENCE [LARGE SCALE GENOMIC DNA]</scope>
    <source>
        <strain evidence="5 6">DSM 17918</strain>
    </source>
</reference>
<dbReference type="RefSeq" id="WP_073344251.1">
    <property type="nucleotide sequence ID" value="NZ_FQVH01000020.1"/>
</dbReference>
<dbReference type="GO" id="GO:0045892">
    <property type="term" value="P:negative regulation of DNA-templated transcription"/>
    <property type="evidence" value="ECO:0007669"/>
    <property type="project" value="TreeGrafter"/>
</dbReference>
<dbReference type="PRINTS" id="PR00035">
    <property type="entry name" value="HTHGNTR"/>
</dbReference>